<feature type="region of interest" description="Disordered" evidence="1">
    <location>
        <begin position="1"/>
        <end position="38"/>
    </location>
</feature>
<evidence type="ECO:0000313" key="3">
    <source>
        <dbReference type="EMBL" id="OJZ91154.1"/>
    </source>
</evidence>
<dbReference type="EMBL" id="KV878237">
    <property type="protein sequence ID" value="OJZ91154.1"/>
    <property type="molecule type" value="Genomic_DNA"/>
</dbReference>
<keyword evidence="2" id="KW-1133">Transmembrane helix</keyword>
<name>A0A1M3TX24_ASPLC</name>
<keyword evidence="2" id="KW-0812">Transmembrane</keyword>
<accession>A0A1M3TX24</accession>
<sequence length="84" mass="9728">MPERKKTKKQRKQVKKERTKMKQKEKEKETEESREVQSRKVIGESLGVNDSMDAFFILILLALSSPLWLLGLAICEIGVQILKL</sequence>
<feature type="compositionally biased region" description="Basic and acidic residues" evidence="1">
    <location>
        <begin position="20"/>
        <end position="38"/>
    </location>
</feature>
<proteinExistence type="predicted"/>
<evidence type="ECO:0000256" key="1">
    <source>
        <dbReference type="SAM" id="MobiDB-lite"/>
    </source>
</evidence>
<keyword evidence="2" id="KW-0472">Membrane</keyword>
<evidence type="ECO:0000256" key="2">
    <source>
        <dbReference type="SAM" id="Phobius"/>
    </source>
</evidence>
<reference evidence="4" key="1">
    <citation type="journal article" date="2017" name="Genome Biol.">
        <title>Comparative genomics reveals high biological diversity and specific adaptations in the industrially and medically important fungal genus Aspergillus.</title>
        <authorList>
            <person name="de Vries R.P."/>
            <person name="Riley R."/>
            <person name="Wiebenga A."/>
            <person name="Aguilar-Osorio G."/>
            <person name="Amillis S."/>
            <person name="Uchima C.A."/>
            <person name="Anderluh G."/>
            <person name="Asadollahi M."/>
            <person name="Askin M."/>
            <person name="Barry K."/>
            <person name="Battaglia E."/>
            <person name="Bayram O."/>
            <person name="Benocci T."/>
            <person name="Braus-Stromeyer S.A."/>
            <person name="Caldana C."/>
            <person name="Canovas D."/>
            <person name="Cerqueira G.C."/>
            <person name="Chen F."/>
            <person name="Chen W."/>
            <person name="Choi C."/>
            <person name="Clum A."/>
            <person name="Dos Santos R.A."/>
            <person name="Damasio A.R."/>
            <person name="Diallinas G."/>
            <person name="Emri T."/>
            <person name="Fekete E."/>
            <person name="Flipphi M."/>
            <person name="Freyberg S."/>
            <person name="Gallo A."/>
            <person name="Gournas C."/>
            <person name="Habgood R."/>
            <person name="Hainaut M."/>
            <person name="Harispe M.L."/>
            <person name="Henrissat B."/>
            <person name="Hilden K.S."/>
            <person name="Hope R."/>
            <person name="Hossain A."/>
            <person name="Karabika E."/>
            <person name="Karaffa L."/>
            <person name="Karanyi Z."/>
            <person name="Krasevec N."/>
            <person name="Kuo A."/>
            <person name="Kusch H."/>
            <person name="LaButti K."/>
            <person name="Lagendijk E.L."/>
            <person name="Lapidus A."/>
            <person name="Levasseur A."/>
            <person name="Lindquist E."/>
            <person name="Lipzen A."/>
            <person name="Logrieco A.F."/>
            <person name="MacCabe A."/>
            <person name="Maekelae M.R."/>
            <person name="Malavazi I."/>
            <person name="Melin P."/>
            <person name="Meyer V."/>
            <person name="Mielnichuk N."/>
            <person name="Miskei M."/>
            <person name="Molnar A.P."/>
            <person name="Mule G."/>
            <person name="Ngan C.Y."/>
            <person name="Orejas M."/>
            <person name="Orosz E."/>
            <person name="Ouedraogo J.P."/>
            <person name="Overkamp K.M."/>
            <person name="Park H.-S."/>
            <person name="Perrone G."/>
            <person name="Piumi F."/>
            <person name="Punt P.J."/>
            <person name="Ram A.F."/>
            <person name="Ramon A."/>
            <person name="Rauscher S."/>
            <person name="Record E."/>
            <person name="Riano-Pachon D.M."/>
            <person name="Robert V."/>
            <person name="Roehrig J."/>
            <person name="Ruller R."/>
            <person name="Salamov A."/>
            <person name="Salih N.S."/>
            <person name="Samson R.A."/>
            <person name="Sandor E."/>
            <person name="Sanguinetti M."/>
            <person name="Schuetze T."/>
            <person name="Sepcic K."/>
            <person name="Shelest E."/>
            <person name="Sherlock G."/>
            <person name="Sophianopoulou V."/>
            <person name="Squina F.M."/>
            <person name="Sun H."/>
            <person name="Susca A."/>
            <person name="Todd R.B."/>
            <person name="Tsang A."/>
            <person name="Unkles S.E."/>
            <person name="van de Wiele N."/>
            <person name="van Rossen-Uffink D."/>
            <person name="Oliveira J.V."/>
            <person name="Vesth T.C."/>
            <person name="Visser J."/>
            <person name="Yu J.-H."/>
            <person name="Zhou M."/>
            <person name="Andersen M.R."/>
            <person name="Archer D.B."/>
            <person name="Baker S.E."/>
            <person name="Benoit I."/>
            <person name="Brakhage A.A."/>
            <person name="Braus G.H."/>
            <person name="Fischer R."/>
            <person name="Frisvad J.C."/>
            <person name="Goldman G.H."/>
            <person name="Houbraken J."/>
            <person name="Oakley B."/>
            <person name="Pocsi I."/>
            <person name="Scazzocchio C."/>
            <person name="Seiboth B."/>
            <person name="vanKuyk P.A."/>
            <person name="Wortman J."/>
            <person name="Dyer P.S."/>
            <person name="Grigoriev I.V."/>
        </authorList>
    </citation>
    <scope>NUCLEOTIDE SEQUENCE [LARGE SCALE GENOMIC DNA]</scope>
    <source>
        <strain evidence="4">CBS 106.47</strain>
    </source>
</reference>
<feature type="compositionally biased region" description="Basic residues" evidence="1">
    <location>
        <begin position="1"/>
        <end position="19"/>
    </location>
</feature>
<dbReference type="Proteomes" id="UP000184063">
    <property type="component" value="Unassembled WGS sequence"/>
</dbReference>
<organism evidence="3 4">
    <name type="scientific">Aspergillus luchuensis (strain CBS 106.47)</name>
    <dbReference type="NCBI Taxonomy" id="1137211"/>
    <lineage>
        <taxon>Eukaryota</taxon>
        <taxon>Fungi</taxon>
        <taxon>Dikarya</taxon>
        <taxon>Ascomycota</taxon>
        <taxon>Pezizomycotina</taxon>
        <taxon>Eurotiomycetes</taxon>
        <taxon>Eurotiomycetidae</taxon>
        <taxon>Eurotiales</taxon>
        <taxon>Aspergillaceae</taxon>
        <taxon>Aspergillus</taxon>
        <taxon>Aspergillus subgen. Circumdati</taxon>
    </lineage>
</organism>
<gene>
    <name evidence="3" type="ORF">ASPFODRAFT_444355</name>
</gene>
<dbReference type="VEuPathDB" id="FungiDB:ASPFODRAFT_444355"/>
<protein>
    <submittedName>
        <fullName evidence="3">Uncharacterized protein</fullName>
    </submittedName>
</protein>
<evidence type="ECO:0000313" key="4">
    <source>
        <dbReference type="Proteomes" id="UP000184063"/>
    </source>
</evidence>
<dbReference type="AlphaFoldDB" id="A0A1M3TX24"/>
<feature type="transmembrane region" description="Helical" evidence="2">
    <location>
        <begin position="54"/>
        <end position="79"/>
    </location>
</feature>